<dbReference type="AlphaFoldDB" id="A0A8J3TRW7"/>
<dbReference type="Pfam" id="PF19939">
    <property type="entry name" value="DUF6401"/>
    <property type="match status" value="1"/>
</dbReference>
<comment type="caution">
    <text evidence="1">The sequence shown here is derived from an EMBL/GenBank/DDBJ whole genome shotgun (WGS) entry which is preliminary data.</text>
</comment>
<dbReference type="EMBL" id="BOON01000069">
    <property type="protein sequence ID" value="GII26190.1"/>
    <property type="molecule type" value="Genomic_DNA"/>
</dbReference>
<protein>
    <submittedName>
        <fullName evidence="1">Uncharacterized protein</fullName>
    </submittedName>
</protein>
<name>A0A8J3TRW7_9ACTN</name>
<keyword evidence="2" id="KW-1185">Reference proteome</keyword>
<sequence>MSAAFGNLRRDAAVWGAEIALDQLRARIATSGMDAVRSRPALLAEVDQHAAAVRDTLTEAAGRISTVGLAAYADGVVDAAGGNGWQLPPDTDAPEWSAPSWPLLRLLAVCVVAESVTGYPADA</sequence>
<dbReference type="InterPro" id="IPR045647">
    <property type="entry name" value="DUF6401"/>
</dbReference>
<evidence type="ECO:0000313" key="2">
    <source>
        <dbReference type="Proteomes" id="UP000599074"/>
    </source>
</evidence>
<gene>
    <name evidence="1" type="ORF">Pme01_57870</name>
</gene>
<evidence type="ECO:0000313" key="1">
    <source>
        <dbReference type="EMBL" id="GII26190.1"/>
    </source>
</evidence>
<organism evidence="1 2">
    <name type="scientific">Planosporangium mesophilum</name>
    <dbReference type="NCBI Taxonomy" id="689768"/>
    <lineage>
        <taxon>Bacteria</taxon>
        <taxon>Bacillati</taxon>
        <taxon>Actinomycetota</taxon>
        <taxon>Actinomycetes</taxon>
        <taxon>Micromonosporales</taxon>
        <taxon>Micromonosporaceae</taxon>
        <taxon>Planosporangium</taxon>
    </lineage>
</organism>
<dbReference type="Proteomes" id="UP000599074">
    <property type="component" value="Unassembled WGS sequence"/>
</dbReference>
<dbReference type="RefSeq" id="WP_168113842.1">
    <property type="nucleotide sequence ID" value="NZ_BOON01000069.1"/>
</dbReference>
<proteinExistence type="predicted"/>
<reference evidence="1" key="1">
    <citation type="submission" date="2021-01" db="EMBL/GenBank/DDBJ databases">
        <title>Whole genome shotgun sequence of Planosporangium mesophilum NBRC 109066.</title>
        <authorList>
            <person name="Komaki H."/>
            <person name="Tamura T."/>
        </authorList>
    </citation>
    <scope>NUCLEOTIDE SEQUENCE</scope>
    <source>
        <strain evidence="1">NBRC 109066</strain>
    </source>
</reference>
<accession>A0A8J3TRW7</accession>